<keyword evidence="3" id="KW-0472">Membrane</keyword>
<gene>
    <name evidence="5" type="primary">PTCHD3_3</name>
    <name evidence="5" type="ORF">SK128_010053</name>
</gene>
<feature type="compositionally biased region" description="Basic and acidic residues" evidence="2">
    <location>
        <begin position="948"/>
        <end position="961"/>
    </location>
</feature>
<evidence type="ECO:0000259" key="4">
    <source>
        <dbReference type="PROSITE" id="PS50156"/>
    </source>
</evidence>
<accession>A0AAN8ZRF1</accession>
<feature type="transmembrane region" description="Helical" evidence="3">
    <location>
        <begin position="874"/>
        <end position="901"/>
    </location>
</feature>
<dbReference type="SUPFAM" id="SSF82866">
    <property type="entry name" value="Multidrug efflux transporter AcrB transmembrane domain"/>
    <property type="match status" value="2"/>
</dbReference>
<feature type="transmembrane region" description="Helical" evidence="3">
    <location>
        <begin position="336"/>
        <end position="354"/>
    </location>
</feature>
<keyword evidence="3" id="KW-1133">Transmembrane helix</keyword>
<proteinExistence type="inferred from homology"/>
<comment type="caution">
    <text evidence="5">The sequence shown here is derived from an EMBL/GenBank/DDBJ whole genome shotgun (WGS) entry which is preliminary data.</text>
</comment>
<organism evidence="5 6">
    <name type="scientific">Halocaridina rubra</name>
    <name type="common">Hawaiian red shrimp</name>
    <dbReference type="NCBI Taxonomy" id="373956"/>
    <lineage>
        <taxon>Eukaryota</taxon>
        <taxon>Metazoa</taxon>
        <taxon>Ecdysozoa</taxon>
        <taxon>Arthropoda</taxon>
        <taxon>Crustacea</taxon>
        <taxon>Multicrustacea</taxon>
        <taxon>Malacostraca</taxon>
        <taxon>Eumalacostraca</taxon>
        <taxon>Eucarida</taxon>
        <taxon>Decapoda</taxon>
        <taxon>Pleocyemata</taxon>
        <taxon>Caridea</taxon>
        <taxon>Atyoidea</taxon>
        <taxon>Atyidae</taxon>
        <taxon>Halocaridina</taxon>
    </lineage>
</organism>
<protein>
    <submittedName>
        <fullName evidence="5">Patched domain-containing protein 3</fullName>
    </submittedName>
</protein>
<dbReference type="Proteomes" id="UP001381693">
    <property type="component" value="Unassembled WGS sequence"/>
</dbReference>
<evidence type="ECO:0000256" key="3">
    <source>
        <dbReference type="SAM" id="Phobius"/>
    </source>
</evidence>
<dbReference type="InterPro" id="IPR051697">
    <property type="entry name" value="Patched_domain-protein"/>
</dbReference>
<feature type="transmembrane region" description="Helical" evidence="3">
    <location>
        <begin position="470"/>
        <end position="495"/>
    </location>
</feature>
<dbReference type="PROSITE" id="PS50156">
    <property type="entry name" value="SSD"/>
    <property type="match status" value="1"/>
</dbReference>
<keyword evidence="6" id="KW-1185">Reference proteome</keyword>
<evidence type="ECO:0000256" key="1">
    <source>
        <dbReference type="ARBA" id="ARBA00005585"/>
    </source>
</evidence>
<dbReference type="GO" id="GO:0016020">
    <property type="term" value="C:membrane"/>
    <property type="evidence" value="ECO:0007669"/>
    <property type="project" value="TreeGrafter"/>
</dbReference>
<dbReference type="Gene3D" id="1.20.1640.10">
    <property type="entry name" value="Multidrug efflux transporter AcrB transmembrane domain"/>
    <property type="match status" value="2"/>
</dbReference>
<feature type="transmembrane region" description="Helical" evidence="3">
    <location>
        <begin position="397"/>
        <end position="418"/>
    </location>
</feature>
<name>A0AAN8ZRF1_HALRR</name>
<feature type="transmembrane region" description="Helical" evidence="3">
    <location>
        <begin position="438"/>
        <end position="458"/>
    </location>
</feature>
<feature type="transmembrane region" description="Helical" evidence="3">
    <location>
        <begin position="761"/>
        <end position="792"/>
    </location>
</feature>
<sequence length="992" mass="111815">MAAKVKSRNILAKLSLGVITGLESFCHVYGTAVAKRPTIFIVVCMVITGLCSIGLMKFTMEERPFKLWIPQDSDFIKVMEWQKENFPVEFRIHIAIYEAENVLDKSVLLEMLRVHEAVANASTNNATWNSVCAKIPTITGSWFGRRKRSIYQDITLGFSSSLPELQREKRQNDDTDWSIVLDRDTYCGFYEKIAQECMEHSILEVWGYDREYINSLTSEEIIDDVNLEEKSAVFGFLTNFSQFLGKIQRDADGKIIKAGASRQLWITHINLTSIELGDYVDDTGTGMEVDATSFHWEKELIKAVLDENERPYDISLYLMASSSFGMISRDTIMGDVTYLAVGFGIMCLYVQIMLGKFNLVETRPLLSLMGLGCVGMSIFMSYGICSAFGVPFGPVNNVLPFLLMGLGVDDMFVIMQAWNNLSPHEKKMKLAERIGITLKHAGVSITVTSVTNFSAFAIGSGTVLPALRSFCIFASVGIATVYFFQATFFVAWFSLDQRRLEERRFGFFWLKTVSESWTPNECSQRDLCQTFFSDVYAKYLFKLPVKVLVLLFTAGLVAVSGWGLSNLRQEFNPIWFLPHSSYLYKFFMKQELYYPTLGETGTIYFGEMNYFEELPKIEVLINKMEASDSISEVDSWYSQYKYYWEKQDIPVIEPDENEERFLEKLGIFLHSPSGSRYRVRNFRFDGVLNCTDPAPPILSSSIEYKHCLFSDSREQINAMVGLKDIISGMNFAGEVYSWARAYSGWETDMVIKQELYMNMGLAMLVVFLVTLLLIANIATSLMVLFCVVLTLVDVGALMHWWGLTIDTVSCIGLVLAIGLCVDYAAHIGHTFMTKHGTREERARMTVATIGPAILHGGFSTFLAFIFLANSDSHVFVTFFKIFFAVVMYGLLHGLVFLPVLLSMLGPAPYPLSLDEPHPKEVEEMCPNPPAKSSPVPATPEIEEGDNELSEKDTLNSIRNKDTNGCAENGKSEFVSVLLDSPNHCGDTELAKL</sequence>
<feature type="transmembrane region" description="Helical" evidence="3">
    <location>
        <begin position="366"/>
        <end position="385"/>
    </location>
</feature>
<feature type="domain" description="SSD" evidence="4">
    <location>
        <begin position="335"/>
        <end position="495"/>
    </location>
</feature>
<dbReference type="EMBL" id="JAXCGZ010020778">
    <property type="protein sequence ID" value="KAK7065466.1"/>
    <property type="molecule type" value="Genomic_DNA"/>
</dbReference>
<evidence type="ECO:0000256" key="2">
    <source>
        <dbReference type="SAM" id="MobiDB-lite"/>
    </source>
</evidence>
<dbReference type="InterPro" id="IPR000731">
    <property type="entry name" value="SSD"/>
</dbReference>
<dbReference type="InterPro" id="IPR053958">
    <property type="entry name" value="HMGCR/SNAP/NPC1-like_SSD"/>
</dbReference>
<feature type="transmembrane region" description="Helical" evidence="3">
    <location>
        <begin position="38"/>
        <end position="56"/>
    </location>
</feature>
<dbReference type="AlphaFoldDB" id="A0AAN8ZRF1"/>
<evidence type="ECO:0000313" key="6">
    <source>
        <dbReference type="Proteomes" id="UP001381693"/>
    </source>
</evidence>
<dbReference type="Pfam" id="PF12349">
    <property type="entry name" value="Sterol-sensing"/>
    <property type="match status" value="1"/>
</dbReference>
<comment type="similarity">
    <text evidence="1">Belongs to the patched family.</text>
</comment>
<dbReference type="PANTHER" id="PTHR10796">
    <property type="entry name" value="PATCHED-RELATED"/>
    <property type="match status" value="1"/>
</dbReference>
<dbReference type="PANTHER" id="PTHR10796:SF130">
    <property type="entry name" value="PATCHED DOMAIN-CONTAINING PROTEIN 3-LIKE PROTEIN"/>
    <property type="match status" value="1"/>
</dbReference>
<feature type="transmembrane region" description="Helical" evidence="3">
    <location>
        <begin position="846"/>
        <end position="868"/>
    </location>
</feature>
<reference evidence="5 6" key="1">
    <citation type="submission" date="2023-11" db="EMBL/GenBank/DDBJ databases">
        <title>Halocaridina rubra genome assembly.</title>
        <authorList>
            <person name="Smith C."/>
        </authorList>
    </citation>
    <scope>NUCLEOTIDE SEQUENCE [LARGE SCALE GENOMIC DNA]</scope>
    <source>
        <strain evidence="5">EP-1</strain>
        <tissue evidence="5">Whole</tissue>
    </source>
</reference>
<feature type="region of interest" description="Disordered" evidence="2">
    <location>
        <begin position="918"/>
        <end position="963"/>
    </location>
</feature>
<evidence type="ECO:0000313" key="5">
    <source>
        <dbReference type="EMBL" id="KAK7065466.1"/>
    </source>
</evidence>
<feature type="transmembrane region" description="Helical" evidence="3">
    <location>
        <begin position="798"/>
        <end position="825"/>
    </location>
</feature>
<keyword evidence="3" id="KW-0812">Transmembrane</keyword>